<dbReference type="EMBL" id="JBEPCU010000652">
    <property type="protein sequence ID" value="MER6980923.1"/>
    <property type="molecule type" value="Genomic_DNA"/>
</dbReference>
<evidence type="ECO:0000313" key="2">
    <source>
        <dbReference type="EMBL" id="MER6980923.1"/>
    </source>
</evidence>
<proteinExistence type="predicted"/>
<organism evidence="2 3">
    <name type="scientific">Streptomyces carpinensis</name>
    <dbReference type="NCBI Taxonomy" id="66369"/>
    <lineage>
        <taxon>Bacteria</taxon>
        <taxon>Bacillati</taxon>
        <taxon>Actinomycetota</taxon>
        <taxon>Actinomycetes</taxon>
        <taxon>Kitasatosporales</taxon>
        <taxon>Streptomycetaceae</taxon>
        <taxon>Streptomyces</taxon>
    </lineage>
</organism>
<evidence type="ECO:0000256" key="1">
    <source>
        <dbReference type="SAM" id="MobiDB-lite"/>
    </source>
</evidence>
<accession>A0ABV1W9R0</accession>
<feature type="compositionally biased region" description="Polar residues" evidence="1">
    <location>
        <begin position="51"/>
        <end position="60"/>
    </location>
</feature>
<protein>
    <submittedName>
        <fullName evidence="2">Uncharacterized protein</fullName>
    </submittedName>
</protein>
<reference evidence="2 3" key="1">
    <citation type="submission" date="2024-06" db="EMBL/GenBank/DDBJ databases">
        <title>The Natural Products Discovery Center: Release of the First 8490 Sequenced Strains for Exploring Actinobacteria Biosynthetic Diversity.</title>
        <authorList>
            <person name="Kalkreuter E."/>
            <person name="Kautsar S.A."/>
            <person name="Yang D."/>
            <person name="Bader C.D."/>
            <person name="Teijaro C.N."/>
            <person name="Fluegel L."/>
            <person name="Davis C.M."/>
            <person name="Simpson J.R."/>
            <person name="Lauterbach L."/>
            <person name="Steele A.D."/>
            <person name="Gui C."/>
            <person name="Meng S."/>
            <person name="Li G."/>
            <person name="Viehrig K."/>
            <person name="Ye F."/>
            <person name="Su P."/>
            <person name="Kiefer A.F."/>
            <person name="Nichols A."/>
            <person name="Cepeda A.J."/>
            <person name="Yan W."/>
            <person name="Fan B."/>
            <person name="Jiang Y."/>
            <person name="Adhikari A."/>
            <person name="Zheng C.-J."/>
            <person name="Schuster L."/>
            <person name="Cowan T.M."/>
            <person name="Smanski M.J."/>
            <person name="Chevrette M.G."/>
            <person name="De Carvalho L.P.S."/>
            <person name="Shen B."/>
        </authorList>
    </citation>
    <scope>NUCLEOTIDE SEQUENCE [LARGE SCALE GENOMIC DNA]</scope>
    <source>
        <strain evidence="2 3">NPDC000634</strain>
    </source>
</reference>
<sequence>MPYRVDLAFQVEETLEELPEEGRQEVMQTIAAALVETESRQAPGGLDGALQHSSPGSRFTRSLPLRSRTSASNAHDDCAPAPGRPSHEVRALATTWSIGVPPGQRRQPRHMAYFVRWRGLVQGCRRT</sequence>
<gene>
    <name evidence="2" type="ORF">ABT317_29120</name>
</gene>
<keyword evidence="3" id="KW-1185">Reference proteome</keyword>
<dbReference type="RefSeq" id="WP_086723249.1">
    <property type="nucleotide sequence ID" value="NZ_MUBM01000024.1"/>
</dbReference>
<evidence type="ECO:0000313" key="3">
    <source>
        <dbReference type="Proteomes" id="UP001458415"/>
    </source>
</evidence>
<dbReference type="Proteomes" id="UP001458415">
    <property type="component" value="Unassembled WGS sequence"/>
</dbReference>
<comment type="caution">
    <text evidence="2">The sequence shown here is derived from an EMBL/GenBank/DDBJ whole genome shotgun (WGS) entry which is preliminary data.</text>
</comment>
<feature type="region of interest" description="Disordered" evidence="1">
    <location>
        <begin position="38"/>
        <end position="87"/>
    </location>
</feature>
<name>A0ABV1W9R0_9ACTN</name>